<organism evidence="1 2">
    <name type="scientific">Trichonephila clavipes</name>
    <name type="common">Golden silk orbweaver</name>
    <name type="synonym">Nephila clavipes</name>
    <dbReference type="NCBI Taxonomy" id="2585209"/>
    <lineage>
        <taxon>Eukaryota</taxon>
        <taxon>Metazoa</taxon>
        <taxon>Ecdysozoa</taxon>
        <taxon>Arthropoda</taxon>
        <taxon>Chelicerata</taxon>
        <taxon>Arachnida</taxon>
        <taxon>Araneae</taxon>
        <taxon>Araneomorphae</taxon>
        <taxon>Entelegynae</taxon>
        <taxon>Araneoidea</taxon>
        <taxon>Nephilidae</taxon>
        <taxon>Trichonephila</taxon>
    </lineage>
</organism>
<comment type="caution">
    <text evidence="1">The sequence shown here is derived from an EMBL/GenBank/DDBJ whole genome shotgun (WGS) entry which is preliminary data.</text>
</comment>
<evidence type="ECO:0000313" key="1">
    <source>
        <dbReference type="EMBL" id="GFX87059.1"/>
    </source>
</evidence>
<dbReference type="GO" id="GO:0003676">
    <property type="term" value="F:nucleic acid binding"/>
    <property type="evidence" value="ECO:0007669"/>
    <property type="project" value="InterPro"/>
</dbReference>
<keyword evidence="2" id="KW-1185">Reference proteome</keyword>
<proteinExistence type="predicted"/>
<dbReference type="AlphaFoldDB" id="A0A8X6UYZ9"/>
<evidence type="ECO:0000313" key="2">
    <source>
        <dbReference type="Proteomes" id="UP000887159"/>
    </source>
</evidence>
<dbReference type="InterPro" id="IPR036397">
    <property type="entry name" value="RNaseH_sf"/>
</dbReference>
<name>A0A8X6UYZ9_TRICX</name>
<reference evidence="1" key="1">
    <citation type="submission" date="2020-08" db="EMBL/GenBank/DDBJ databases">
        <title>Multicomponent nature underlies the extraordinary mechanical properties of spider dragline silk.</title>
        <authorList>
            <person name="Kono N."/>
            <person name="Nakamura H."/>
            <person name="Mori M."/>
            <person name="Yoshida Y."/>
            <person name="Ohtoshi R."/>
            <person name="Malay A.D."/>
            <person name="Moran D.A.P."/>
            <person name="Tomita M."/>
            <person name="Numata K."/>
            <person name="Arakawa K."/>
        </authorList>
    </citation>
    <scope>NUCLEOTIDE SEQUENCE</scope>
</reference>
<dbReference type="Proteomes" id="UP000887159">
    <property type="component" value="Unassembled WGS sequence"/>
</dbReference>
<dbReference type="Gene3D" id="3.30.420.10">
    <property type="entry name" value="Ribonuclease H-like superfamily/Ribonuclease H"/>
    <property type="match status" value="1"/>
</dbReference>
<dbReference type="EMBL" id="BMAU01021021">
    <property type="protein sequence ID" value="GFX87059.1"/>
    <property type="molecule type" value="Genomic_DNA"/>
</dbReference>
<protein>
    <submittedName>
        <fullName evidence="1">Uncharacterized protein</fullName>
    </submittedName>
</protein>
<accession>A0A8X6UYZ9</accession>
<gene>
    <name evidence="1" type="ORF">TNCV_2636991</name>
</gene>
<sequence>MWNVTYWQKVVFSDESRFVLGTDDNRVRVWRRPGPFLNGLHGQFSSKIMLVGIQQELLKTSYVILDCSMAGLLPRFVPCRARVGSAKTADAIVSLCT</sequence>